<feature type="transmembrane region" description="Helical" evidence="2">
    <location>
        <begin position="45"/>
        <end position="65"/>
    </location>
</feature>
<dbReference type="PANTHER" id="PTHR37490:SF3">
    <property type="entry name" value="DUF3431 DOMAIN CONTAINING PROTEIN"/>
    <property type="match status" value="1"/>
</dbReference>
<organism evidence="3 4">
    <name type="scientific">Neocucurbitaria cava</name>
    <dbReference type="NCBI Taxonomy" id="798079"/>
    <lineage>
        <taxon>Eukaryota</taxon>
        <taxon>Fungi</taxon>
        <taxon>Dikarya</taxon>
        <taxon>Ascomycota</taxon>
        <taxon>Pezizomycotina</taxon>
        <taxon>Dothideomycetes</taxon>
        <taxon>Pleosporomycetidae</taxon>
        <taxon>Pleosporales</taxon>
        <taxon>Pleosporineae</taxon>
        <taxon>Cucurbitariaceae</taxon>
        <taxon>Neocucurbitaria</taxon>
    </lineage>
</organism>
<sequence length="458" mass="53168">MCKSYNEGLGIFILPFRAVPSFRGLLYRHRRTLIPYLRTMTRRRVIPILALVAAVLIVLFFYSSVDSREAWRGLPQHVGLGEHIGGGSATPPNTGSGGSSTGTPAKDPDYANWNPKPNFKKGSPMPSGHNYTSTLVIAKTKDENIEWIDEKMPDQHKAVYVADDPTAPLHPPKNKGHEVMIYLSWIIDNYDNLPDVAIFMHAHQLTWHNDDLLGNDAHLLVTRLSRQRVWREGFVNMRCSWHPGCPDWMHPGETEQNDFKQEEVLIAKSWSELFPLDEVPSVLAQPCCAQFALSRERIQAKPYAQYVWYRDWLFNTRLPDYLSGRIWEYVWQFVFTGQNVYCPKEHICFCDQFGTCFGGEEQYDDFIVLRNELGDRERDLREWEEKQRAREEAEEKGEHAQLETMEKPEEGKDEEYRKEIDRLRPLVDQLKHDAEIRGQDPKARALEAGREWQEGDDY</sequence>
<evidence type="ECO:0000256" key="2">
    <source>
        <dbReference type="SAM" id="Phobius"/>
    </source>
</evidence>
<dbReference type="Pfam" id="PF11913">
    <property type="entry name" value="DUF3431"/>
    <property type="match status" value="1"/>
</dbReference>
<dbReference type="PANTHER" id="PTHR37490">
    <property type="entry name" value="EXPRESSED PROTEIN"/>
    <property type="match status" value="1"/>
</dbReference>
<evidence type="ECO:0000313" key="3">
    <source>
        <dbReference type="EMBL" id="KAJ4374119.1"/>
    </source>
</evidence>
<dbReference type="OrthoDB" id="426718at2759"/>
<protein>
    <submittedName>
        <fullName evidence="3">Uncharacterized protein</fullName>
    </submittedName>
</protein>
<keyword evidence="2" id="KW-0472">Membrane</keyword>
<feature type="region of interest" description="Disordered" evidence="1">
    <location>
        <begin position="82"/>
        <end position="127"/>
    </location>
</feature>
<keyword evidence="4" id="KW-1185">Reference proteome</keyword>
<dbReference type="AlphaFoldDB" id="A0A9W9CQ14"/>
<keyword evidence="2" id="KW-1133">Transmembrane helix</keyword>
<dbReference type="Proteomes" id="UP001140560">
    <property type="component" value="Unassembled WGS sequence"/>
</dbReference>
<proteinExistence type="predicted"/>
<evidence type="ECO:0000313" key="4">
    <source>
        <dbReference type="Proteomes" id="UP001140560"/>
    </source>
</evidence>
<gene>
    <name evidence="3" type="ORF">N0V83_002860</name>
</gene>
<dbReference type="InterPro" id="IPR021838">
    <property type="entry name" value="DUF3431"/>
</dbReference>
<feature type="region of interest" description="Disordered" evidence="1">
    <location>
        <begin position="431"/>
        <end position="458"/>
    </location>
</feature>
<feature type="region of interest" description="Disordered" evidence="1">
    <location>
        <begin position="389"/>
        <end position="418"/>
    </location>
</feature>
<dbReference type="EMBL" id="JAPEUY010000004">
    <property type="protein sequence ID" value="KAJ4374119.1"/>
    <property type="molecule type" value="Genomic_DNA"/>
</dbReference>
<evidence type="ECO:0000256" key="1">
    <source>
        <dbReference type="SAM" id="MobiDB-lite"/>
    </source>
</evidence>
<accession>A0A9W9CQ14</accession>
<comment type="caution">
    <text evidence="3">The sequence shown here is derived from an EMBL/GenBank/DDBJ whole genome shotgun (WGS) entry which is preliminary data.</text>
</comment>
<keyword evidence="2" id="KW-0812">Transmembrane</keyword>
<reference evidence="3" key="1">
    <citation type="submission" date="2022-10" db="EMBL/GenBank/DDBJ databases">
        <title>Tapping the CABI collections for fungal endophytes: first genome assemblies for Collariella, Neodidymelliopsis, Ascochyta clinopodiicola, Didymella pomorum, Didymosphaeria variabile, Neocosmospora piperis and Neocucurbitaria cava.</title>
        <authorList>
            <person name="Hill R."/>
        </authorList>
    </citation>
    <scope>NUCLEOTIDE SEQUENCE</scope>
    <source>
        <strain evidence="3">IMI 356814</strain>
    </source>
</reference>
<name>A0A9W9CQ14_9PLEO</name>